<organism evidence="2 3">
    <name type="scientific">Leptospirillum ferriphilum YSK</name>
    <dbReference type="NCBI Taxonomy" id="1441628"/>
    <lineage>
        <taxon>Bacteria</taxon>
        <taxon>Pseudomonadati</taxon>
        <taxon>Nitrospirota</taxon>
        <taxon>Nitrospiria</taxon>
        <taxon>Nitrospirales</taxon>
        <taxon>Nitrospiraceae</taxon>
        <taxon>Leptospirillum</taxon>
    </lineage>
</organism>
<evidence type="ECO:0000313" key="2">
    <source>
        <dbReference type="EMBL" id="AIA31831.1"/>
    </source>
</evidence>
<evidence type="ECO:0008006" key="4">
    <source>
        <dbReference type="Google" id="ProtNLM"/>
    </source>
</evidence>
<dbReference type="InterPro" id="IPR047650">
    <property type="entry name" value="Transpos_IS110"/>
</dbReference>
<gene>
    <name evidence="2" type="ORF">Y981_08620</name>
</gene>
<dbReference type="AlphaFoldDB" id="A0A059Y2P8"/>
<dbReference type="KEGG" id="lfp:Y981_08620"/>
<dbReference type="PANTHER" id="PTHR33055:SF3">
    <property type="entry name" value="PUTATIVE TRANSPOSASE FOR IS117-RELATED"/>
    <property type="match status" value="1"/>
</dbReference>
<dbReference type="EMBL" id="CP007243">
    <property type="protein sequence ID" value="AIA31831.1"/>
    <property type="molecule type" value="Genomic_DNA"/>
</dbReference>
<reference evidence="2 3" key="2">
    <citation type="journal article" date="2015" name="Biomed. Res. Int.">
        <title>Effects of Arsenite Resistance on the Growth and Functional Gene Expression of Leptospirillum ferriphilum and Acidithiobacillus thiooxidans in Pure Culture and Coculture.</title>
        <authorList>
            <person name="Jiang H."/>
            <person name="Liang Y."/>
            <person name="Yin H."/>
            <person name="Xiao Y."/>
            <person name="Guo X."/>
            <person name="Xu Y."/>
            <person name="Hu Q."/>
            <person name="Liu H."/>
            <person name="Liu X."/>
        </authorList>
    </citation>
    <scope>NUCLEOTIDE SEQUENCE [LARGE SCALE GENOMIC DNA]</scope>
    <source>
        <strain evidence="2 3">YSK</strain>
    </source>
</reference>
<reference evidence="3" key="1">
    <citation type="submission" date="2014-02" db="EMBL/GenBank/DDBJ databases">
        <title>Complete genome sequence and comparative genomic analysis of the nitrogen-fixing bacterium Leptospirillum ferriphilum YSK.</title>
        <authorList>
            <person name="Guo X."/>
            <person name="Yin H."/>
            <person name="Liang Y."/>
            <person name="Hu Q."/>
            <person name="Ma L."/>
            <person name="Xiao Y."/>
            <person name="Zhang X."/>
            <person name="Qiu G."/>
            <person name="Liu X."/>
        </authorList>
    </citation>
    <scope>NUCLEOTIDE SEQUENCE [LARGE SCALE GENOMIC DNA]</scope>
    <source>
        <strain evidence="3">YSK</strain>
    </source>
</reference>
<evidence type="ECO:0000313" key="3">
    <source>
        <dbReference type="Proteomes" id="UP000027059"/>
    </source>
</evidence>
<dbReference type="HOGENOM" id="CLU_969087_0_0_0"/>
<accession>A0A059Y2P8</accession>
<dbReference type="PANTHER" id="PTHR33055">
    <property type="entry name" value="TRANSPOSASE FOR INSERTION SEQUENCE ELEMENT IS1111A"/>
    <property type="match status" value="1"/>
</dbReference>
<proteinExistence type="predicted"/>
<evidence type="ECO:0000256" key="1">
    <source>
        <dbReference type="SAM" id="Coils"/>
    </source>
</evidence>
<feature type="coiled-coil region" evidence="1">
    <location>
        <begin position="123"/>
        <end position="150"/>
    </location>
</feature>
<keyword evidence="1" id="KW-0175">Coiled coil</keyword>
<protein>
    <recommendedName>
        <fullName evidence="4">Transposase</fullName>
    </recommendedName>
</protein>
<dbReference type="Proteomes" id="UP000027059">
    <property type="component" value="Chromosome"/>
</dbReference>
<name>A0A059Y2P8_9BACT</name>
<sequence length="287" mass="32563">MVGKVLSILGTYAEAFSPTSGRALCLVEKNNFNDAENIEEAFRNLKVRPIPIKTSGQQDLAMLIAARQGMVEEWTAALAVRILPFLLERGVVLPWDIAYLGTRLLKIIEDEGNTLTQITLTILRVIQEDLGRLTRRIKKLELIMNALMKKDEMSGRLQTIPGVVPIMAGYLIAVIGNRPVFRAYETWQRISFSPPIRTHRGDKVRLESQKWETLVYTVFWWMGTRSAIRSAEMTYSVKMKKGKLRSWIPEIKNRKESLNKVAVALAKEIVLMVFVIWKNGTSCQAAS</sequence>
<keyword evidence="3" id="KW-1185">Reference proteome</keyword>